<dbReference type="Gene3D" id="3.40.50.300">
    <property type="entry name" value="P-loop containing nucleotide triphosphate hydrolases"/>
    <property type="match status" value="1"/>
</dbReference>
<proteinExistence type="predicted"/>
<dbReference type="Pfam" id="PF13175">
    <property type="entry name" value="AAA_15"/>
    <property type="match status" value="1"/>
</dbReference>
<evidence type="ECO:0000259" key="1">
    <source>
        <dbReference type="Pfam" id="PF13175"/>
    </source>
</evidence>
<protein>
    <submittedName>
        <fullName evidence="2">AAA family ATPase</fullName>
    </submittedName>
</protein>
<evidence type="ECO:0000313" key="2">
    <source>
        <dbReference type="EMBL" id="MFC4006030.1"/>
    </source>
</evidence>
<feature type="domain" description="Endonuclease GajA/Old nuclease/RecF-like AAA" evidence="1">
    <location>
        <begin position="6"/>
        <end position="46"/>
    </location>
</feature>
<dbReference type="RefSeq" id="WP_379526193.1">
    <property type="nucleotide sequence ID" value="NZ_JBHSBI010000001.1"/>
</dbReference>
<name>A0ABV8FZB2_9ACTN</name>
<organism evidence="2 3">
    <name type="scientific">Nonomuraea purpurea</name>
    <dbReference type="NCBI Taxonomy" id="1849276"/>
    <lineage>
        <taxon>Bacteria</taxon>
        <taxon>Bacillati</taxon>
        <taxon>Actinomycetota</taxon>
        <taxon>Actinomycetes</taxon>
        <taxon>Streptosporangiales</taxon>
        <taxon>Streptosporangiaceae</taxon>
        <taxon>Nonomuraea</taxon>
    </lineage>
</organism>
<keyword evidence="3" id="KW-1185">Reference proteome</keyword>
<gene>
    <name evidence="2" type="ORF">ACFOY2_02270</name>
</gene>
<dbReference type="InterPro" id="IPR027417">
    <property type="entry name" value="P-loop_NTPase"/>
</dbReference>
<sequence>MAPQRLQSIRIRGYTSIRSAEVELRDLNVLIGANGAGKSNFISVLAYSAGSSTKS</sequence>
<evidence type="ECO:0000313" key="3">
    <source>
        <dbReference type="Proteomes" id="UP001595851"/>
    </source>
</evidence>
<dbReference type="SUPFAM" id="SSF52540">
    <property type="entry name" value="P-loop containing nucleoside triphosphate hydrolases"/>
    <property type="match status" value="1"/>
</dbReference>
<dbReference type="Proteomes" id="UP001595851">
    <property type="component" value="Unassembled WGS sequence"/>
</dbReference>
<reference evidence="3" key="1">
    <citation type="journal article" date="2019" name="Int. J. Syst. Evol. Microbiol.">
        <title>The Global Catalogue of Microorganisms (GCM) 10K type strain sequencing project: providing services to taxonomists for standard genome sequencing and annotation.</title>
        <authorList>
            <consortium name="The Broad Institute Genomics Platform"/>
            <consortium name="The Broad Institute Genome Sequencing Center for Infectious Disease"/>
            <person name="Wu L."/>
            <person name="Ma J."/>
        </authorList>
    </citation>
    <scope>NUCLEOTIDE SEQUENCE [LARGE SCALE GENOMIC DNA]</scope>
    <source>
        <strain evidence="3">TBRC 1276</strain>
    </source>
</reference>
<accession>A0ABV8FZB2</accession>
<dbReference type="InterPro" id="IPR041685">
    <property type="entry name" value="AAA_GajA/Old/RecF-like"/>
</dbReference>
<dbReference type="EMBL" id="JBHSBI010000001">
    <property type="protein sequence ID" value="MFC4006030.1"/>
    <property type="molecule type" value="Genomic_DNA"/>
</dbReference>
<comment type="caution">
    <text evidence="2">The sequence shown here is derived from an EMBL/GenBank/DDBJ whole genome shotgun (WGS) entry which is preliminary data.</text>
</comment>